<comment type="caution">
    <text evidence="3">The sequence shown here is derived from an EMBL/GenBank/DDBJ whole genome shotgun (WGS) entry which is preliminary data.</text>
</comment>
<feature type="compositionally biased region" description="Polar residues" evidence="1">
    <location>
        <begin position="135"/>
        <end position="153"/>
    </location>
</feature>
<feature type="domain" description="DUF3835" evidence="2">
    <location>
        <begin position="718"/>
        <end position="743"/>
    </location>
</feature>
<feature type="domain" description="DUF3835" evidence="2">
    <location>
        <begin position="411"/>
        <end position="482"/>
    </location>
</feature>
<reference evidence="3" key="1">
    <citation type="submission" date="2022-08" db="EMBL/GenBank/DDBJ databases">
        <authorList>
            <consortium name="DOE Joint Genome Institute"/>
            <person name="Min B."/>
            <person name="Riley R."/>
            <person name="Sierra-Patev S."/>
            <person name="Naranjo-Ortiz M."/>
            <person name="Looney B."/>
            <person name="Konkel Z."/>
            <person name="Slot J.C."/>
            <person name="Sakamoto Y."/>
            <person name="Steenwyk J.L."/>
            <person name="Rokas A."/>
            <person name="Carro J."/>
            <person name="Camarero S."/>
            <person name="Ferreira P."/>
            <person name="Molpeceres G."/>
            <person name="Ruiz-Duenas F.J."/>
            <person name="Serrano A."/>
            <person name="Henrissat B."/>
            <person name="Drula E."/>
            <person name="Hughes K.W."/>
            <person name="Mata J.L."/>
            <person name="Ishikawa N.K."/>
            <person name="Vargas-Isla R."/>
            <person name="Ushijima S."/>
            <person name="Smith C.A."/>
            <person name="Ahrendt S."/>
            <person name="Andreopoulos W."/>
            <person name="He G."/>
            <person name="Labutti K."/>
            <person name="Lipzen A."/>
            <person name="Ng V."/>
            <person name="Sandor L."/>
            <person name="Barry K."/>
            <person name="Martinez A.T."/>
            <person name="Xiao Y."/>
            <person name="Gibbons J.G."/>
            <person name="Terashima K."/>
            <person name="Hibbett D.S."/>
            <person name="Grigoriev I.V."/>
        </authorList>
    </citation>
    <scope>NUCLEOTIDE SEQUENCE</scope>
    <source>
        <strain evidence="3">TFB9207</strain>
    </source>
</reference>
<dbReference type="EMBL" id="MU806551">
    <property type="protein sequence ID" value="KAJ3834304.1"/>
    <property type="molecule type" value="Genomic_DNA"/>
</dbReference>
<feature type="compositionally biased region" description="Low complexity" evidence="1">
    <location>
        <begin position="490"/>
        <end position="502"/>
    </location>
</feature>
<gene>
    <name evidence="3" type="ORF">F5878DRAFT_545070</name>
</gene>
<evidence type="ECO:0000256" key="1">
    <source>
        <dbReference type="SAM" id="MobiDB-lite"/>
    </source>
</evidence>
<proteinExistence type="predicted"/>
<feature type="compositionally biased region" description="Basic and acidic residues" evidence="1">
    <location>
        <begin position="195"/>
        <end position="228"/>
    </location>
</feature>
<feature type="compositionally biased region" description="Polar residues" evidence="1">
    <location>
        <begin position="344"/>
        <end position="357"/>
    </location>
</feature>
<feature type="compositionally biased region" description="Polar residues" evidence="1">
    <location>
        <begin position="459"/>
        <end position="478"/>
    </location>
</feature>
<feature type="compositionally biased region" description="Pro residues" evidence="1">
    <location>
        <begin position="587"/>
        <end position="597"/>
    </location>
</feature>
<dbReference type="Pfam" id="PF12927">
    <property type="entry name" value="DUF3835"/>
    <property type="match status" value="2"/>
</dbReference>
<feature type="region of interest" description="Disordered" evidence="1">
    <location>
        <begin position="244"/>
        <end position="426"/>
    </location>
</feature>
<feature type="region of interest" description="Disordered" evidence="1">
    <location>
        <begin position="195"/>
        <end position="231"/>
    </location>
</feature>
<dbReference type="AlphaFoldDB" id="A0AA38P103"/>
<feature type="compositionally biased region" description="Acidic residues" evidence="1">
    <location>
        <begin position="378"/>
        <end position="400"/>
    </location>
</feature>
<feature type="compositionally biased region" description="Low complexity" evidence="1">
    <location>
        <begin position="661"/>
        <end position="672"/>
    </location>
</feature>
<evidence type="ECO:0000313" key="3">
    <source>
        <dbReference type="EMBL" id="KAJ3834304.1"/>
    </source>
</evidence>
<keyword evidence="4" id="KW-1185">Reference proteome</keyword>
<feature type="compositionally biased region" description="Basic and acidic residues" evidence="1">
    <location>
        <begin position="719"/>
        <end position="743"/>
    </location>
</feature>
<evidence type="ECO:0000259" key="2">
    <source>
        <dbReference type="Pfam" id="PF12927"/>
    </source>
</evidence>
<name>A0AA38P103_9AGAR</name>
<feature type="compositionally biased region" description="Basic and acidic residues" evidence="1">
    <location>
        <begin position="244"/>
        <end position="253"/>
    </location>
</feature>
<evidence type="ECO:0000313" key="4">
    <source>
        <dbReference type="Proteomes" id="UP001163846"/>
    </source>
</evidence>
<accession>A0AA38P103</accession>
<protein>
    <recommendedName>
        <fullName evidence="2">DUF3835 domain-containing protein</fullName>
    </recommendedName>
</protein>
<feature type="region of interest" description="Disordered" evidence="1">
    <location>
        <begin position="685"/>
        <end position="743"/>
    </location>
</feature>
<feature type="region of interest" description="Disordered" evidence="1">
    <location>
        <begin position="441"/>
        <end position="478"/>
    </location>
</feature>
<dbReference type="Proteomes" id="UP001163846">
    <property type="component" value="Unassembled WGS sequence"/>
</dbReference>
<feature type="region of interest" description="Disordered" evidence="1">
    <location>
        <begin position="128"/>
        <end position="157"/>
    </location>
</feature>
<feature type="compositionally biased region" description="Basic and acidic residues" evidence="1">
    <location>
        <begin position="268"/>
        <end position="277"/>
    </location>
</feature>
<feature type="compositionally biased region" description="Low complexity" evidence="1">
    <location>
        <begin position="618"/>
        <end position="639"/>
    </location>
</feature>
<feature type="region of interest" description="Disordered" evidence="1">
    <location>
        <begin position="490"/>
        <end position="673"/>
    </location>
</feature>
<organism evidence="3 4">
    <name type="scientific">Lentinula raphanica</name>
    <dbReference type="NCBI Taxonomy" id="153919"/>
    <lineage>
        <taxon>Eukaryota</taxon>
        <taxon>Fungi</taxon>
        <taxon>Dikarya</taxon>
        <taxon>Basidiomycota</taxon>
        <taxon>Agaricomycotina</taxon>
        <taxon>Agaricomycetes</taxon>
        <taxon>Agaricomycetidae</taxon>
        <taxon>Agaricales</taxon>
        <taxon>Marasmiineae</taxon>
        <taxon>Omphalotaceae</taxon>
        <taxon>Lentinula</taxon>
    </lineage>
</organism>
<feature type="compositionally biased region" description="Low complexity" evidence="1">
    <location>
        <begin position="690"/>
        <end position="699"/>
    </location>
</feature>
<sequence length="743" mass="81219">MDKEIWALILFKRSLKRPRQHPSSSHHGIFQPGLEQHRRCILQQGSPTHPTEHDLILALQALLQSFGPNAAQNVSQEALQRLSDRLSEMLGADVVRDAFAYRDQEGQANGTRNETLLNEEGLPIIDITEPDAIPGQSSSQSNVSATPSQNNPIASLEEAPLVNLSTLSASERDLRKRERERILDMLEAEEVLADRREREKERQERREALDKRREDGKTERERLLELKETHKKMGKALLRSVVSNDDHEGEEAKQPSTPSSPTPSPSKEPGKTPEIKKKSVSFAADDEVEAVSPEPSPKPSQDIVDWGDVSQGRLRSKPKTLPVRDSYARQSEQLMKLQVVERSPNGQSNPSRNNDSTQPPPPPPSTSKIQIIDAPTGDSDDESDVDSPLLDDEPVLEDSDTEHSDVEPGNPDLDEETDWDFAQHQREIALEYHQKRDKIGRETAAAFINHTHPSDQEPSDVQISSDQPKPASSISQFRANRMASSYAVANNVSASSSSTSTSTLPTMIPADSARTLQNAVRLGRLDEQGRLVGGEPGDSGSEPDDEIAREVLEILQRGEAYNIGPNGEIVHASPPPDASGGTLSAKPVPPPFTPPKEPLPEKPKASKFKLMHTRTERSPSQGSPSVDSSGSSTPLSTVGRSSPKIVAIESSVVERTAPQASSSKPQSEIISSAISPNVNSALSSSMIVESPSFPSSTSSQRRPERPPAIMSSQVVESSSSRRTEDAKTEAAPKRVSRFKAERM</sequence>
<dbReference type="InterPro" id="IPR024325">
    <property type="entry name" value="DUF3835"/>
</dbReference>